<dbReference type="Ensembl" id="ENSSPAT00000023191.1">
    <property type="protein sequence ID" value="ENSSPAP00000022826.1"/>
    <property type="gene ID" value="ENSSPAG00000017241.1"/>
</dbReference>
<organism evidence="1">
    <name type="scientific">Stegastes partitus</name>
    <name type="common">bicolor damselfish</name>
    <dbReference type="NCBI Taxonomy" id="144197"/>
    <lineage>
        <taxon>Eukaryota</taxon>
        <taxon>Metazoa</taxon>
        <taxon>Chordata</taxon>
        <taxon>Craniata</taxon>
        <taxon>Vertebrata</taxon>
        <taxon>Euteleostomi</taxon>
        <taxon>Actinopterygii</taxon>
        <taxon>Neopterygii</taxon>
        <taxon>Teleostei</taxon>
        <taxon>Neoteleostei</taxon>
        <taxon>Acanthomorphata</taxon>
        <taxon>Ovalentaria</taxon>
        <taxon>Pomacentridae</taxon>
        <taxon>Stegastes</taxon>
    </lineage>
</organism>
<reference evidence="1" key="1">
    <citation type="submission" date="2023-09" db="UniProtKB">
        <authorList>
            <consortium name="Ensembl"/>
        </authorList>
    </citation>
    <scope>IDENTIFICATION</scope>
</reference>
<sequence>MPLQAFCFPFPETRFFKAGSFIYKFKIRGGNSYRQDTNGLKPQFKIKNMLYLPLFSFALVLAQLCKIKADTTTESIVESAVKSLYIFLFKIVT</sequence>
<dbReference type="AlphaFoldDB" id="A0A3B5AQW2"/>
<dbReference type="GO" id="GO:0003677">
    <property type="term" value="F:DNA binding"/>
    <property type="evidence" value="ECO:0007669"/>
    <property type="project" value="InterPro"/>
</dbReference>
<dbReference type="STRING" id="144197.ENSSPAP00000022826"/>
<proteinExistence type="predicted"/>
<protein>
    <submittedName>
        <fullName evidence="1">Uncharacterized protein</fullName>
    </submittedName>
</protein>
<dbReference type="InterPro" id="IPR027816">
    <property type="entry name" value="MAJIN"/>
</dbReference>
<dbReference type="GeneTree" id="ENSGT00940000168662"/>
<dbReference type="Pfam" id="PF15077">
    <property type="entry name" value="MAJIN"/>
    <property type="match status" value="1"/>
</dbReference>
<name>A0A3B5AQW2_9TELE</name>
<accession>A0A3B5AQW2</accession>
<evidence type="ECO:0000313" key="1">
    <source>
        <dbReference type="Ensembl" id="ENSSPAP00000022826.1"/>
    </source>
</evidence>